<evidence type="ECO:0000313" key="3">
    <source>
        <dbReference type="EMBL" id="GIG92486.1"/>
    </source>
</evidence>
<feature type="region of interest" description="Disordered" evidence="1">
    <location>
        <begin position="212"/>
        <end position="254"/>
    </location>
</feature>
<evidence type="ECO:0000256" key="1">
    <source>
        <dbReference type="SAM" id="MobiDB-lite"/>
    </source>
</evidence>
<keyword evidence="2" id="KW-0812">Transmembrane</keyword>
<sequence length="254" mass="27154">MAVRSAAVPPASGVRPDGAGGPDRSDPADASAEPVRGARAELRRQLREQRRLKTIALLLASLLVLGALPTYFGVRAATRDPVFNSLDALAVPAWAATDTVDGVSGSRWCLIECRFRERTVESDRQWEETAQVYETALAREGWQPWKVALCPEQPVEGRYTCWRRDELTLDMWVRPPACPDPAVSAPGAVPSPGAAGPDAANCDGSRVSIKVRNAIEDDRVGPQPTTDPSLTGVDPDPLLTDSPLGGLTPTPTPS</sequence>
<feature type="region of interest" description="Disordered" evidence="1">
    <location>
        <begin position="1"/>
        <end position="37"/>
    </location>
</feature>
<gene>
    <name evidence="3" type="ORF">Pen02_74220</name>
</gene>
<dbReference type="EMBL" id="BONW01000044">
    <property type="protein sequence ID" value="GIG92486.1"/>
    <property type="molecule type" value="Genomic_DNA"/>
</dbReference>
<comment type="caution">
    <text evidence="3">The sequence shown here is derived from an EMBL/GenBank/DDBJ whole genome shotgun (WGS) entry which is preliminary data.</text>
</comment>
<evidence type="ECO:0008006" key="5">
    <source>
        <dbReference type="Google" id="ProtNLM"/>
    </source>
</evidence>
<accession>A0ABQ4ECM8</accession>
<feature type="transmembrane region" description="Helical" evidence="2">
    <location>
        <begin position="54"/>
        <end position="74"/>
    </location>
</feature>
<keyword evidence="4" id="KW-1185">Reference proteome</keyword>
<keyword evidence="2" id="KW-1133">Transmembrane helix</keyword>
<feature type="region of interest" description="Disordered" evidence="1">
    <location>
        <begin position="184"/>
        <end position="203"/>
    </location>
</feature>
<reference evidence="3 4" key="1">
    <citation type="submission" date="2021-01" db="EMBL/GenBank/DDBJ databases">
        <title>Whole genome shotgun sequence of Plantactinospora endophytica NBRC 110450.</title>
        <authorList>
            <person name="Komaki H."/>
            <person name="Tamura T."/>
        </authorList>
    </citation>
    <scope>NUCLEOTIDE SEQUENCE [LARGE SCALE GENOMIC DNA]</scope>
    <source>
        <strain evidence="3 4">NBRC 110450</strain>
    </source>
</reference>
<keyword evidence="2" id="KW-0472">Membrane</keyword>
<proteinExistence type="predicted"/>
<feature type="compositionally biased region" description="Low complexity" evidence="1">
    <location>
        <begin position="184"/>
        <end position="200"/>
    </location>
</feature>
<feature type="compositionally biased region" description="Low complexity" evidence="1">
    <location>
        <begin position="235"/>
        <end position="254"/>
    </location>
</feature>
<dbReference type="Proteomes" id="UP000646749">
    <property type="component" value="Unassembled WGS sequence"/>
</dbReference>
<name>A0ABQ4ECM8_9ACTN</name>
<evidence type="ECO:0000256" key="2">
    <source>
        <dbReference type="SAM" id="Phobius"/>
    </source>
</evidence>
<protein>
    <recommendedName>
        <fullName evidence="5">Integrin beta 3</fullName>
    </recommendedName>
</protein>
<organism evidence="3 4">
    <name type="scientific">Plantactinospora endophytica</name>
    <dbReference type="NCBI Taxonomy" id="673535"/>
    <lineage>
        <taxon>Bacteria</taxon>
        <taxon>Bacillati</taxon>
        <taxon>Actinomycetota</taxon>
        <taxon>Actinomycetes</taxon>
        <taxon>Micromonosporales</taxon>
        <taxon>Micromonosporaceae</taxon>
        <taxon>Plantactinospora</taxon>
    </lineage>
</organism>
<evidence type="ECO:0000313" key="4">
    <source>
        <dbReference type="Proteomes" id="UP000646749"/>
    </source>
</evidence>